<sequence>MALTQGVCLLDRAGALPGGGRRWVRVNHRGDEVTLVEGVALAIGTAAPLALVEPASAAAVLLAAGGGAVDDLAGDTGVKGLRGHLGALRQGRVTTGALKVGVLVGAGVLAAWEVDRDRGRGASTLAAAGVVAGAANLANLLDLRPGRALKVALLVGLPLARTQPAAAACSGAALAVLPDDLGGRSMLGDTGANAVGAALGVAAVRHLPPRARWPWLSVLAGLTLVSERVSFTRVIDATPGLRQLDRWGRR</sequence>
<keyword evidence="2" id="KW-1185">Reference proteome</keyword>
<accession>A0A0W8I7Q4</accession>
<dbReference type="EMBL" id="LQBL01000027">
    <property type="protein sequence ID" value="KUG54479.1"/>
    <property type="molecule type" value="Genomic_DNA"/>
</dbReference>
<evidence type="ECO:0008006" key="3">
    <source>
        <dbReference type="Google" id="ProtNLM"/>
    </source>
</evidence>
<dbReference type="RefSeq" id="WP_058891210.1">
    <property type="nucleotide sequence ID" value="NZ_LQBL01000027.1"/>
</dbReference>
<protein>
    <recommendedName>
        <fullName evidence="3">Glycosyl transferase family 4</fullName>
    </recommendedName>
</protein>
<proteinExistence type="predicted"/>
<evidence type="ECO:0000313" key="2">
    <source>
        <dbReference type="Proteomes" id="UP000054837"/>
    </source>
</evidence>
<name>A0A0W8I7Q4_9MICO</name>
<evidence type="ECO:0000313" key="1">
    <source>
        <dbReference type="EMBL" id="KUG54479.1"/>
    </source>
</evidence>
<dbReference type="AlphaFoldDB" id="A0A0W8I7Q4"/>
<organism evidence="1 2">
    <name type="scientific">Serinicoccus chungangensis</name>
    <dbReference type="NCBI Taxonomy" id="767452"/>
    <lineage>
        <taxon>Bacteria</taxon>
        <taxon>Bacillati</taxon>
        <taxon>Actinomycetota</taxon>
        <taxon>Actinomycetes</taxon>
        <taxon>Micrococcales</taxon>
        <taxon>Ornithinimicrobiaceae</taxon>
        <taxon>Serinicoccus</taxon>
    </lineage>
</organism>
<comment type="caution">
    <text evidence="1">The sequence shown here is derived from an EMBL/GenBank/DDBJ whole genome shotgun (WGS) entry which is preliminary data.</text>
</comment>
<dbReference type="Proteomes" id="UP000054837">
    <property type="component" value="Unassembled WGS sequence"/>
</dbReference>
<reference evidence="1 2" key="1">
    <citation type="submission" date="2015-12" db="EMBL/GenBank/DDBJ databases">
        <title>Serinicoccus chungangenesis strain CD08_5 genome sequencing and assembly.</title>
        <authorList>
            <person name="Chander A.M."/>
            <person name="Kaur G."/>
            <person name="Nair G.R."/>
            <person name="Dhawan D.K."/>
            <person name="Kochhar R.K."/>
            <person name="Mayilraj S."/>
            <person name="Bhadada S.K."/>
        </authorList>
    </citation>
    <scope>NUCLEOTIDE SEQUENCE [LARGE SCALE GENOMIC DNA]</scope>
    <source>
        <strain evidence="1 2">CD08_5</strain>
    </source>
</reference>
<dbReference type="STRING" id="767452.AVL62_03090"/>
<gene>
    <name evidence="1" type="ORF">AVL62_03090</name>
</gene>